<reference evidence="3" key="2">
    <citation type="submission" date="2015-01" db="EMBL/GenBank/DDBJ databases">
        <title>Evolutionary Origins and Diversification of the Mycorrhizal Mutualists.</title>
        <authorList>
            <consortium name="DOE Joint Genome Institute"/>
            <consortium name="Mycorrhizal Genomics Consortium"/>
            <person name="Kohler A."/>
            <person name="Kuo A."/>
            <person name="Nagy L.G."/>
            <person name="Floudas D."/>
            <person name="Copeland A."/>
            <person name="Barry K.W."/>
            <person name="Cichocki N."/>
            <person name="Veneault-Fourrey C."/>
            <person name="LaButti K."/>
            <person name="Lindquist E.A."/>
            <person name="Lipzen A."/>
            <person name="Lundell T."/>
            <person name="Morin E."/>
            <person name="Murat C."/>
            <person name="Riley R."/>
            <person name="Ohm R."/>
            <person name="Sun H."/>
            <person name="Tunlid A."/>
            <person name="Henrissat B."/>
            <person name="Grigoriev I.V."/>
            <person name="Hibbett D.S."/>
            <person name="Martin F."/>
        </authorList>
    </citation>
    <scope>NUCLEOTIDE SEQUENCE [LARGE SCALE GENOMIC DNA]</scope>
    <source>
        <strain evidence="3">LaAM-08-1</strain>
    </source>
</reference>
<sequence length="111" mass="12460">MTPSNILPPSNQVTRSLRQTTQETPLPADTLPRLGKVSPHALSKLSSIDDIPQMHHLQPFDLLSLNCLHSRSTNPSFIMGIDSPLIVLRWISPHNPKSHNYDLLPTHRALF</sequence>
<reference evidence="2 3" key="1">
    <citation type="submission" date="2014-04" db="EMBL/GenBank/DDBJ databases">
        <authorList>
            <consortium name="DOE Joint Genome Institute"/>
            <person name="Kuo A."/>
            <person name="Kohler A."/>
            <person name="Nagy L.G."/>
            <person name="Floudas D."/>
            <person name="Copeland A."/>
            <person name="Barry K.W."/>
            <person name="Cichocki N."/>
            <person name="Veneault-Fourrey C."/>
            <person name="LaButti K."/>
            <person name="Lindquist E.A."/>
            <person name="Lipzen A."/>
            <person name="Lundell T."/>
            <person name="Morin E."/>
            <person name="Murat C."/>
            <person name="Sun H."/>
            <person name="Tunlid A."/>
            <person name="Henrissat B."/>
            <person name="Grigoriev I.V."/>
            <person name="Hibbett D.S."/>
            <person name="Martin F."/>
            <person name="Nordberg H.P."/>
            <person name="Cantor M.N."/>
            <person name="Hua S.X."/>
        </authorList>
    </citation>
    <scope>NUCLEOTIDE SEQUENCE [LARGE SCALE GENOMIC DNA]</scope>
    <source>
        <strain evidence="2 3">LaAM-08-1</strain>
    </source>
</reference>
<dbReference type="EMBL" id="KN838561">
    <property type="protein sequence ID" value="KIK05346.1"/>
    <property type="molecule type" value="Genomic_DNA"/>
</dbReference>
<gene>
    <name evidence="2" type="ORF">K443DRAFT_3993</name>
</gene>
<accession>A0A0C9XJX5</accession>
<feature type="region of interest" description="Disordered" evidence="1">
    <location>
        <begin position="1"/>
        <end position="35"/>
    </location>
</feature>
<proteinExistence type="predicted"/>
<name>A0A0C9XJX5_9AGAR</name>
<organism evidence="2 3">
    <name type="scientific">Laccaria amethystina LaAM-08-1</name>
    <dbReference type="NCBI Taxonomy" id="1095629"/>
    <lineage>
        <taxon>Eukaryota</taxon>
        <taxon>Fungi</taxon>
        <taxon>Dikarya</taxon>
        <taxon>Basidiomycota</taxon>
        <taxon>Agaricomycotina</taxon>
        <taxon>Agaricomycetes</taxon>
        <taxon>Agaricomycetidae</taxon>
        <taxon>Agaricales</taxon>
        <taxon>Agaricineae</taxon>
        <taxon>Hydnangiaceae</taxon>
        <taxon>Laccaria</taxon>
    </lineage>
</organism>
<evidence type="ECO:0000313" key="2">
    <source>
        <dbReference type="EMBL" id="KIK05346.1"/>
    </source>
</evidence>
<dbReference type="Proteomes" id="UP000054477">
    <property type="component" value="Unassembled WGS sequence"/>
</dbReference>
<evidence type="ECO:0000256" key="1">
    <source>
        <dbReference type="SAM" id="MobiDB-lite"/>
    </source>
</evidence>
<keyword evidence="3" id="KW-1185">Reference proteome</keyword>
<evidence type="ECO:0000313" key="3">
    <source>
        <dbReference type="Proteomes" id="UP000054477"/>
    </source>
</evidence>
<feature type="compositionally biased region" description="Polar residues" evidence="1">
    <location>
        <begin position="1"/>
        <end position="24"/>
    </location>
</feature>
<protein>
    <submittedName>
        <fullName evidence="2">Uncharacterized protein</fullName>
    </submittedName>
</protein>
<dbReference type="HOGENOM" id="CLU_2158821_0_0_1"/>
<dbReference type="AlphaFoldDB" id="A0A0C9XJX5"/>